<evidence type="ECO:0000256" key="2">
    <source>
        <dbReference type="SAM" id="Phobius"/>
    </source>
</evidence>
<organism evidence="3 5">
    <name type="scientific">Rotaria magnacalcarata</name>
    <dbReference type="NCBI Taxonomy" id="392030"/>
    <lineage>
        <taxon>Eukaryota</taxon>
        <taxon>Metazoa</taxon>
        <taxon>Spiralia</taxon>
        <taxon>Gnathifera</taxon>
        <taxon>Rotifera</taxon>
        <taxon>Eurotatoria</taxon>
        <taxon>Bdelloidea</taxon>
        <taxon>Philodinida</taxon>
        <taxon>Philodinidae</taxon>
        <taxon>Rotaria</taxon>
    </lineage>
</organism>
<comment type="caution">
    <text evidence="3">The sequence shown here is derived from an EMBL/GenBank/DDBJ whole genome shotgun (WGS) entry which is preliminary data.</text>
</comment>
<protein>
    <recommendedName>
        <fullName evidence="6">MARVEL domain-containing protein</fullName>
    </recommendedName>
</protein>
<evidence type="ECO:0000313" key="4">
    <source>
        <dbReference type="EMBL" id="CAF2130576.1"/>
    </source>
</evidence>
<dbReference type="Proteomes" id="UP000663887">
    <property type="component" value="Unassembled WGS sequence"/>
</dbReference>
<feature type="transmembrane region" description="Helical" evidence="2">
    <location>
        <begin position="177"/>
        <end position="198"/>
    </location>
</feature>
<gene>
    <name evidence="3" type="ORF">WKI299_LOCUS11683</name>
    <name evidence="4" type="ORF">XDN619_LOCUS24652</name>
</gene>
<proteinExistence type="predicted"/>
<feature type="transmembrane region" description="Helical" evidence="2">
    <location>
        <begin position="134"/>
        <end position="157"/>
    </location>
</feature>
<feature type="transmembrane region" description="Helical" evidence="2">
    <location>
        <begin position="102"/>
        <end position="122"/>
    </location>
</feature>
<evidence type="ECO:0000256" key="1">
    <source>
        <dbReference type="SAM" id="MobiDB-lite"/>
    </source>
</evidence>
<keyword evidence="2" id="KW-0812">Transmembrane</keyword>
<keyword evidence="2" id="KW-0472">Membrane</keyword>
<sequence>MSTIGVENHTENVPPSSPIHSSRYETYASNPANQVKSIVTARFTTVVGFFRTIYGILNVVIIALVCVLISAGLADSNTARLTDGLGYISNVKISAYHTRNSILAFAVIVLLLVLVDTILYATGFIKRLPKIFDLIFMITMFVMAAVLLILGCCSSAWAKKGYDTKVGVGSAWGNIAAAIASAIFLFIAMIAIIANYAIRICRPLQRDKY</sequence>
<evidence type="ECO:0000313" key="3">
    <source>
        <dbReference type="EMBL" id="CAF2058718.1"/>
    </source>
</evidence>
<name>A0A816QDT3_9BILA</name>
<feature type="compositionally biased region" description="Polar residues" evidence="1">
    <location>
        <begin position="1"/>
        <end position="20"/>
    </location>
</feature>
<dbReference type="EMBL" id="CAJNRF010004338">
    <property type="protein sequence ID" value="CAF2058718.1"/>
    <property type="molecule type" value="Genomic_DNA"/>
</dbReference>
<keyword evidence="2" id="KW-1133">Transmembrane helix</keyword>
<feature type="region of interest" description="Disordered" evidence="1">
    <location>
        <begin position="1"/>
        <end position="21"/>
    </location>
</feature>
<dbReference type="Proteomes" id="UP000663856">
    <property type="component" value="Unassembled WGS sequence"/>
</dbReference>
<evidence type="ECO:0008006" key="6">
    <source>
        <dbReference type="Google" id="ProtNLM"/>
    </source>
</evidence>
<dbReference type="EMBL" id="CAJNRG010011231">
    <property type="protein sequence ID" value="CAF2130576.1"/>
    <property type="molecule type" value="Genomic_DNA"/>
</dbReference>
<evidence type="ECO:0000313" key="5">
    <source>
        <dbReference type="Proteomes" id="UP000663856"/>
    </source>
</evidence>
<dbReference type="AlphaFoldDB" id="A0A816QDT3"/>
<accession>A0A816QDT3</accession>
<reference evidence="3" key="1">
    <citation type="submission" date="2021-02" db="EMBL/GenBank/DDBJ databases">
        <authorList>
            <person name="Nowell W R."/>
        </authorList>
    </citation>
    <scope>NUCLEOTIDE SEQUENCE</scope>
</reference>
<feature type="transmembrane region" description="Helical" evidence="2">
    <location>
        <begin position="52"/>
        <end position="74"/>
    </location>
</feature>